<feature type="domain" description="PhoH-like protein" evidence="7">
    <location>
        <begin position="121"/>
        <end position="324"/>
    </location>
</feature>
<keyword evidence="4" id="KW-0547">Nucleotide-binding</keyword>
<dbReference type="PANTHER" id="PTHR30473:SF1">
    <property type="entry name" value="PHOH-LIKE PROTEIN"/>
    <property type="match status" value="1"/>
</dbReference>
<dbReference type="STRING" id="59374.FSU_0048"/>
<dbReference type="InterPro" id="IPR051451">
    <property type="entry name" value="PhoH2-like"/>
</dbReference>
<dbReference type="KEGG" id="fsc:FSU_0048"/>
<dbReference type="SUPFAM" id="SSF52540">
    <property type="entry name" value="P-loop containing nucleoside triphosphate hydrolases"/>
    <property type="match status" value="1"/>
</dbReference>
<keyword evidence="5" id="KW-0067">ATP-binding</keyword>
<organism evidence="8 9">
    <name type="scientific">Fibrobacter succinogenes (strain ATCC 19169 / S85)</name>
    <dbReference type="NCBI Taxonomy" id="59374"/>
    <lineage>
        <taxon>Bacteria</taxon>
        <taxon>Pseudomonadati</taxon>
        <taxon>Fibrobacterota</taxon>
        <taxon>Fibrobacteria</taxon>
        <taxon>Fibrobacterales</taxon>
        <taxon>Fibrobacteraceae</taxon>
        <taxon>Fibrobacter</taxon>
    </lineage>
</organism>
<dbReference type="PANTHER" id="PTHR30473">
    <property type="entry name" value="PROTEIN PHOH"/>
    <property type="match status" value="1"/>
</dbReference>
<sequence length="330" mass="36417">MVSRFSNLLQMKSSIRHYSLSDNLKRVISGERETVFRLLESRFCVEIRTRLPGLDLIPQEGADLSGLLAVLDQLKIAARNGEILDATQLERMLGPKEASEASYTELIPDSPVFRNRFGISVSAKTPAQAELVKAVEKNDIIFAKGPAGTGKTFLAVTLAVASLERGEAERICLVRPAVEAGESLGYLPGDLKEKIAPYLRPIHDSLSELLPAEKLKRYEETGAIEVAPLAYMRGRTLKRAFIILDEAQNTTIAQMKMFLTRLGPHSKAIITGDTSQIDLAKGQTSGLEHAMKILQGIRGIAEVEFSATDVLRHHLVKDILLAYEQNEQKK</sequence>
<dbReference type="Gene3D" id="3.40.50.300">
    <property type="entry name" value="P-loop containing nucleotide triphosphate hydrolases"/>
    <property type="match status" value="1"/>
</dbReference>
<evidence type="ECO:0000259" key="7">
    <source>
        <dbReference type="Pfam" id="PF02562"/>
    </source>
</evidence>
<evidence type="ECO:0000256" key="1">
    <source>
        <dbReference type="ARBA" id="ARBA00004496"/>
    </source>
</evidence>
<evidence type="ECO:0000256" key="5">
    <source>
        <dbReference type="ARBA" id="ARBA00022840"/>
    </source>
</evidence>
<protein>
    <recommendedName>
        <fullName evidence="6">PhoH-like protein</fullName>
    </recommendedName>
</protein>
<dbReference type="InterPro" id="IPR003714">
    <property type="entry name" value="PhoH"/>
</dbReference>
<evidence type="ECO:0000313" key="8">
    <source>
        <dbReference type="EMBL" id="ADL26323.1"/>
    </source>
</evidence>
<dbReference type="EMBL" id="CP002158">
    <property type="protein sequence ID" value="ADL26323.1"/>
    <property type="molecule type" value="Genomic_DNA"/>
</dbReference>
<reference evidence="9" key="1">
    <citation type="submission" date="2010-08" db="EMBL/GenBank/DDBJ databases">
        <title>Complete sequence of Fibrobacter succinogenes subsp. succinogenes S85.</title>
        <authorList>
            <person name="Durkin A.S."/>
            <person name="Nelson K.E."/>
            <person name="Morrison M."/>
            <person name="Forsberg C.W."/>
            <person name="Wilson D.B."/>
            <person name="Russell J.B."/>
            <person name="Cann I.K.O."/>
            <person name="Mackie R.I."/>
            <person name="White B.A."/>
        </authorList>
    </citation>
    <scope>NUCLEOTIDE SEQUENCE [LARGE SCALE GENOMIC DNA]</scope>
    <source>
        <strain evidence="9">ATCC 19169 / S85</strain>
    </source>
</reference>
<accession>D9S4C1</accession>
<dbReference type="HOGENOM" id="CLU_051654_0_0_0"/>
<dbReference type="GO" id="GO:0005524">
    <property type="term" value="F:ATP binding"/>
    <property type="evidence" value="ECO:0007669"/>
    <property type="project" value="UniProtKB-KW"/>
</dbReference>
<dbReference type="eggNOG" id="COG1702">
    <property type="taxonomic scope" value="Bacteria"/>
</dbReference>
<keyword evidence="3" id="KW-0963">Cytoplasm</keyword>
<proteinExistence type="inferred from homology"/>
<evidence type="ECO:0000256" key="2">
    <source>
        <dbReference type="ARBA" id="ARBA00010393"/>
    </source>
</evidence>
<evidence type="ECO:0000256" key="3">
    <source>
        <dbReference type="ARBA" id="ARBA00022490"/>
    </source>
</evidence>
<gene>
    <name evidence="8" type="ordered locus">FSU_0048</name>
</gene>
<dbReference type="GO" id="GO:0005829">
    <property type="term" value="C:cytosol"/>
    <property type="evidence" value="ECO:0007669"/>
    <property type="project" value="TreeGrafter"/>
</dbReference>
<dbReference type="FunFam" id="3.40.50.300:FF:000013">
    <property type="entry name" value="PhoH family ATPase"/>
    <property type="match status" value="1"/>
</dbReference>
<evidence type="ECO:0000256" key="4">
    <source>
        <dbReference type="ARBA" id="ARBA00022741"/>
    </source>
</evidence>
<evidence type="ECO:0000256" key="6">
    <source>
        <dbReference type="ARBA" id="ARBA00039970"/>
    </source>
</evidence>
<comment type="subcellular location">
    <subcellularLocation>
        <location evidence="1">Cytoplasm</location>
    </subcellularLocation>
</comment>
<dbReference type="InterPro" id="IPR027417">
    <property type="entry name" value="P-loop_NTPase"/>
</dbReference>
<dbReference type="Proteomes" id="UP000000517">
    <property type="component" value="Chromosome"/>
</dbReference>
<name>D9S4C1_FIBSS</name>
<dbReference type="Pfam" id="PF02562">
    <property type="entry name" value="PhoH"/>
    <property type="match status" value="1"/>
</dbReference>
<dbReference type="PATRIC" id="fig|59374.8.peg.45"/>
<evidence type="ECO:0000313" key="9">
    <source>
        <dbReference type="Proteomes" id="UP000000517"/>
    </source>
</evidence>
<dbReference type="AlphaFoldDB" id="D9S4C1"/>
<comment type="similarity">
    <text evidence="2">Belongs to the PhoH family.</text>
</comment>